<feature type="transmembrane region" description="Helical" evidence="7">
    <location>
        <begin position="378"/>
        <end position="401"/>
    </location>
</feature>
<dbReference type="InterPro" id="IPR003838">
    <property type="entry name" value="ABC3_permease_C"/>
</dbReference>
<feature type="transmembrane region" description="Helical" evidence="7">
    <location>
        <begin position="20"/>
        <end position="41"/>
    </location>
</feature>
<feature type="transmembrane region" description="Helical" evidence="7">
    <location>
        <begin position="335"/>
        <end position="358"/>
    </location>
</feature>
<feature type="domain" description="MacB-like periplasmic core" evidence="9">
    <location>
        <begin position="21"/>
        <end position="247"/>
    </location>
</feature>
<feature type="domain" description="MacB-like periplasmic core" evidence="9">
    <location>
        <begin position="498"/>
        <end position="634"/>
    </location>
</feature>
<accession>A0A7X0AXP9</accession>
<dbReference type="Proteomes" id="UP000539175">
    <property type="component" value="Unassembled WGS sequence"/>
</dbReference>
<feature type="transmembrane region" description="Helical" evidence="7">
    <location>
        <begin position="422"/>
        <end position="445"/>
    </location>
</feature>
<evidence type="ECO:0000256" key="3">
    <source>
        <dbReference type="ARBA" id="ARBA00022692"/>
    </source>
</evidence>
<evidence type="ECO:0000259" key="9">
    <source>
        <dbReference type="Pfam" id="PF12704"/>
    </source>
</evidence>
<comment type="caution">
    <text evidence="10">The sequence shown here is derived from an EMBL/GenBank/DDBJ whole genome shotgun (WGS) entry which is preliminary data.</text>
</comment>
<feature type="domain" description="ABC3 transporter permease C-terminal" evidence="8">
    <location>
        <begin position="677"/>
        <end position="783"/>
    </location>
</feature>
<evidence type="ECO:0000313" key="10">
    <source>
        <dbReference type="EMBL" id="MBB6250581.1"/>
    </source>
</evidence>
<sequence length="797" mass="85378">MMITILRQAAKGVRRTRSDVLLTFAGMIVGLTASLLMALLVRDQVTYGHAFPHHERTYLLSGTLSAPGEALTPLWSTPARFAELMPTEIPGVEAVARLNESGMEILRREDAAFREMIAWADPSLFEVLPVPVVAGDPVAALTAPDGLVLTQSLATKLLRPGPPLGQVVRMRGLTFRVMAVLADQLQHGPLRDFAAFFPNGSALSPLRQGDDANRVSTATPSTFQQVYTYFRMRAGISTPATDAALAAFLTRQMPADDRARVTLRALRVDRIQLDPELNGNRRAQLFVMLAIASLTLAIPCINFVTLATARASRRRIEVGIAKMGGAHQHHLTAQFVLESILLVGLAMVAAISLTELVLPAVNGTLGIRMTLDLTAPDVMAIILGLVLVVGVLAGLYPALVLAAHRPAAVLKGGGATVDHSTAIRQGLVVGQFMLLIPLLSVTLAVHRQQDLLTHARLSYDPSQVVVVEGVCRPGIRDRLAAVPGVRTASCAGMETLMPEGVPIVASAPGGVEKTISTMRVDASFLLLFGIPPLAGRLFDAEHSRETADTILLNETAARGLGWSRPETAVGQTIRVSVAGESGSPAQVVGIIPDFSMGSLEDKVPPMLFQIRGAQLEAQESGLIYLKLAGGDPHAALAGIDAALRADDPGIPVSRFFFDEHLAMLTRVIRTETQIFTLFSVVNLLMACAGIYGLSAFTAERRTKEIGVRKVYGASVTDIVRLLLWQFAKPVLLAGMLVWIPTYLGLRRWLEGFATHVEVGPLSLLAATALALVIAGLTVAGQSMWVARAKPIRALRYE</sequence>
<reference evidence="10 11" key="1">
    <citation type="submission" date="2020-08" db="EMBL/GenBank/DDBJ databases">
        <title>Genomic Encyclopedia of Type Strains, Phase IV (KMG-IV): sequencing the most valuable type-strain genomes for metagenomic binning, comparative biology and taxonomic classification.</title>
        <authorList>
            <person name="Goeker M."/>
        </authorList>
    </citation>
    <scope>NUCLEOTIDE SEQUENCE [LARGE SCALE GENOMIC DNA]</scope>
    <source>
        <strain evidence="10 11">DSM 22198</strain>
    </source>
</reference>
<keyword evidence="5 7" id="KW-0472">Membrane</keyword>
<dbReference type="InterPro" id="IPR050250">
    <property type="entry name" value="Macrolide_Exporter_MacB"/>
</dbReference>
<dbReference type="RefSeq" id="WP_184798326.1">
    <property type="nucleotide sequence ID" value="NZ_JACIIZ010000003.1"/>
</dbReference>
<proteinExistence type="inferred from homology"/>
<comment type="similarity">
    <text evidence="6">Belongs to the ABC-4 integral membrane protein family.</text>
</comment>
<dbReference type="InterPro" id="IPR025857">
    <property type="entry name" value="MacB_PCD"/>
</dbReference>
<feature type="domain" description="ABC3 transporter permease C-terminal" evidence="8">
    <location>
        <begin position="291"/>
        <end position="402"/>
    </location>
</feature>
<dbReference type="PANTHER" id="PTHR30572:SF4">
    <property type="entry name" value="ABC TRANSPORTER PERMEASE YTRF"/>
    <property type="match status" value="1"/>
</dbReference>
<evidence type="ECO:0000256" key="1">
    <source>
        <dbReference type="ARBA" id="ARBA00004651"/>
    </source>
</evidence>
<name>A0A7X0AXP9_9PROT</name>
<comment type="subcellular location">
    <subcellularLocation>
        <location evidence="1">Cell membrane</location>
        <topology evidence="1">Multi-pass membrane protein</topology>
    </subcellularLocation>
</comment>
<evidence type="ECO:0000259" key="8">
    <source>
        <dbReference type="Pfam" id="PF02687"/>
    </source>
</evidence>
<keyword evidence="4 7" id="KW-1133">Transmembrane helix</keyword>
<dbReference type="GO" id="GO:0005886">
    <property type="term" value="C:plasma membrane"/>
    <property type="evidence" value="ECO:0007669"/>
    <property type="project" value="UniProtKB-SubCell"/>
</dbReference>
<dbReference type="EMBL" id="JACIIZ010000003">
    <property type="protein sequence ID" value="MBB6250581.1"/>
    <property type="molecule type" value="Genomic_DNA"/>
</dbReference>
<feature type="transmembrane region" description="Helical" evidence="7">
    <location>
        <begin position="674"/>
        <end position="697"/>
    </location>
</feature>
<evidence type="ECO:0000313" key="11">
    <source>
        <dbReference type="Proteomes" id="UP000539175"/>
    </source>
</evidence>
<evidence type="ECO:0000256" key="5">
    <source>
        <dbReference type="ARBA" id="ARBA00023136"/>
    </source>
</evidence>
<evidence type="ECO:0000256" key="6">
    <source>
        <dbReference type="ARBA" id="ARBA00038076"/>
    </source>
</evidence>
<organism evidence="10 11">
    <name type="scientific">Nitrospirillum iridis</name>
    <dbReference type="NCBI Taxonomy" id="765888"/>
    <lineage>
        <taxon>Bacteria</taxon>
        <taxon>Pseudomonadati</taxon>
        <taxon>Pseudomonadota</taxon>
        <taxon>Alphaproteobacteria</taxon>
        <taxon>Rhodospirillales</taxon>
        <taxon>Azospirillaceae</taxon>
        <taxon>Nitrospirillum</taxon>
    </lineage>
</organism>
<dbReference type="Pfam" id="PF02687">
    <property type="entry name" value="FtsX"/>
    <property type="match status" value="2"/>
</dbReference>
<feature type="transmembrane region" description="Helical" evidence="7">
    <location>
        <begin position="718"/>
        <end position="743"/>
    </location>
</feature>
<gene>
    <name evidence="10" type="ORF">FHS74_001126</name>
</gene>
<evidence type="ECO:0000256" key="7">
    <source>
        <dbReference type="SAM" id="Phobius"/>
    </source>
</evidence>
<evidence type="ECO:0000256" key="4">
    <source>
        <dbReference type="ARBA" id="ARBA00022989"/>
    </source>
</evidence>
<keyword evidence="11" id="KW-1185">Reference proteome</keyword>
<dbReference type="PANTHER" id="PTHR30572">
    <property type="entry name" value="MEMBRANE COMPONENT OF TRANSPORTER-RELATED"/>
    <property type="match status" value="1"/>
</dbReference>
<feature type="transmembrane region" description="Helical" evidence="7">
    <location>
        <begin position="285"/>
        <end position="307"/>
    </location>
</feature>
<feature type="transmembrane region" description="Helical" evidence="7">
    <location>
        <begin position="763"/>
        <end position="786"/>
    </location>
</feature>
<dbReference type="Pfam" id="PF12704">
    <property type="entry name" value="MacB_PCD"/>
    <property type="match status" value="2"/>
</dbReference>
<keyword evidence="3 7" id="KW-0812">Transmembrane</keyword>
<dbReference type="AlphaFoldDB" id="A0A7X0AXP9"/>
<evidence type="ECO:0000256" key="2">
    <source>
        <dbReference type="ARBA" id="ARBA00022475"/>
    </source>
</evidence>
<protein>
    <submittedName>
        <fullName evidence="10">Putative ABC transport system permease protein</fullName>
    </submittedName>
</protein>
<dbReference type="GO" id="GO:0022857">
    <property type="term" value="F:transmembrane transporter activity"/>
    <property type="evidence" value="ECO:0007669"/>
    <property type="project" value="TreeGrafter"/>
</dbReference>
<keyword evidence="2" id="KW-1003">Cell membrane</keyword>